<protein>
    <submittedName>
        <fullName evidence="1">Uncharacterized protein</fullName>
    </submittedName>
</protein>
<reference evidence="2" key="1">
    <citation type="submission" date="2016-10" db="EMBL/GenBank/DDBJ databases">
        <authorList>
            <person name="Varghese N."/>
            <person name="Submissions S."/>
        </authorList>
    </citation>
    <scope>NUCLEOTIDE SEQUENCE [LARGE SCALE GENOMIC DNA]</scope>
    <source>
        <strain evidence="2">DSM 44234</strain>
    </source>
</reference>
<accession>A0A1H4YIU9</accession>
<evidence type="ECO:0000313" key="1">
    <source>
        <dbReference type="EMBL" id="SED17044.1"/>
    </source>
</evidence>
<keyword evidence="2" id="KW-1185">Reference proteome</keyword>
<dbReference type="STRING" id="57704.SAMN04489793_4180"/>
<dbReference type="EMBL" id="FNSA01000003">
    <property type="protein sequence ID" value="SED17044.1"/>
    <property type="molecule type" value="Genomic_DNA"/>
</dbReference>
<dbReference type="RefSeq" id="WP_068739532.1">
    <property type="nucleotide sequence ID" value="NZ_CBDRGN010000009.1"/>
</dbReference>
<sequence>MDTSDLERAVREYAAVLSEAAEADLAAPVGERTVGGLTGELAARASALAGALGAAAGPDGAPGPPDAYGGGFDLPFRRALRRLAAAAGAAPSDPGTERELADLTGAVEDGAGALTRALGLG</sequence>
<gene>
    <name evidence="1" type="ORF">SAMN04489793_4180</name>
</gene>
<name>A0A1H4YIU9_TSUTY</name>
<evidence type="ECO:0000313" key="2">
    <source>
        <dbReference type="Proteomes" id="UP000182241"/>
    </source>
</evidence>
<proteinExistence type="predicted"/>
<dbReference type="Proteomes" id="UP000182241">
    <property type="component" value="Unassembled WGS sequence"/>
</dbReference>
<dbReference type="AlphaFoldDB" id="A0A1H4YIU9"/>
<organism evidence="1 2">
    <name type="scientific">Tsukamurella tyrosinosolvens</name>
    <dbReference type="NCBI Taxonomy" id="57704"/>
    <lineage>
        <taxon>Bacteria</taxon>
        <taxon>Bacillati</taxon>
        <taxon>Actinomycetota</taxon>
        <taxon>Actinomycetes</taxon>
        <taxon>Mycobacteriales</taxon>
        <taxon>Tsukamurellaceae</taxon>
        <taxon>Tsukamurella</taxon>
    </lineage>
</organism>